<evidence type="ECO:0000256" key="1">
    <source>
        <dbReference type="SAM" id="MobiDB-lite"/>
    </source>
</evidence>
<reference evidence="2" key="1">
    <citation type="journal article" date="2020" name="Fungal Divers.">
        <title>Resolving the Mortierellaceae phylogeny through synthesis of multi-gene phylogenetics and phylogenomics.</title>
        <authorList>
            <person name="Vandepol N."/>
            <person name="Liber J."/>
            <person name="Desiro A."/>
            <person name="Na H."/>
            <person name="Kennedy M."/>
            <person name="Barry K."/>
            <person name="Grigoriev I.V."/>
            <person name="Miller A.N."/>
            <person name="O'Donnell K."/>
            <person name="Stajich J.E."/>
            <person name="Bonito G."/>
        </authorList>
    </citation>
    <scope>NUCLEOTIDE SEQUENCE</scope>
    <source>
        <strain evidence="2">NVP60</strain>
    </source>
</reference>
<dbReference type="EMBL" id="JAAAIN010004636">
    <property type="protein sequence ID" value="KAG0279421.1"/>
    <property type="molecule type" value="Genomic_DNA"/>
</dbReference>
<sequence length="97" mass="10347">YQAKQGEGGARRGSTSSMPTPPSEDNLNERLQSRSSSVPILQTRSIYDAFSPSDKGHTSTPANLPPLPSDALASQARAVSNTSFNKGKKRARSNQSD</sequence>
<feature type="compositionally biased region" description="Polar residues" evidence="1">
    <location>
        <begin position="33"/>
        <end position="45"/>
    </location>
</feature>
<evidence type="ECO:0000313" key="3">
    <source>
        <dbReference type="Proteomes" id="UP000823405"/>
    </source>
</evidence>
<proteinExistence type="predicted"/>
<dbReference type="Proteomes" id="UP000823405">
    <property type="component" value="Unassembled WGS sequence"/>
</dbReference>
<feature type="non-terminal residue" evidence="2">
    <location>
        <position position="1"/>
    </location>
</feature>
<comment type="caution">
    <text evidence="2">The sequence shown here is derived from an EMBL/GenBank/DDBJ whole genome shotgun (WGS) entry which is preliminary data.</text>
</comment>
<feature type="compositionally biased region" description="Basic residues" evidence="1">
    <location>
        <begin position="86"/>
        <end position="97"/>
    </location>
</feature>
<keyword evidence="3" id="KW-1185">Reference proteome</keyword>
<feature type="non-terminal residue" evidence="2">
    <location>
        <position position="97"/>
    </location>
</feature>
<dbReference type="AlphaFoldDB" id="A0A9P6QL90"/>
<organism evidence="2 3">
    <name type="scientific">Linnemannia gamsii</name>
    <dbReference type="NCBI Taxonomy" id="64522"/>
    <lineage>
        <taxon>Eukaryota</taxon>
        <taxon>Fungi</taxon>
        <taxon>Fungi incertae sedis</taxon>
        <taxon>Mucoromycota</taxon>
        <taxon>Mortierellomycotina</taxon>
        <taxon>Mortierellomycetes</taxon>
        <taxon>Mortierellales</taxon>
        <taxon>Mortierellaceae</taxon>
        <taxon>Linnemannia</taxon>
    </lineage>
</organism>
<evidence type="ECO:0000313" key="2">
    <source>
        <dbReference type="EMBL" id="KAG0279421.1"/>
    </source>
</evidence>
<feature type="compositionally biased region" description="Polar residues" evidence="1">
    <location>
        <begin position="13"/>
        <end position="26"/>
    </location>
</feature>
<protein>
    <submittedName>
        <fullName evidence="2">Uncharacterized protein</fullName>
    </submittedName>
</protein>
<feature type="region of interest" description="Disordered" evidence="1">
    <location>
        <begin position="1"/>
        <end position="97"/>
    </location>
</feature>
<gene>
    <name evidence="2" type="ORF">BGZ97_009577</name>
</gene>
<accession>A0A9P6QL90</accession>
<name>A0A9P6QL90_9FUNG</name>